<dbReference type="InterPro" id="IPR036915">
    <property type="entry name" value="Cyclin-like_sf"/>
</dbReference>
<dbReference type="GO" id="GO:0000307">
    <property type="term" value="C:cyclin-dependent protein kinase holoenzyme complex"/>
    <property type="evidence" value="ECO:0007669"/>
    <property type="project" value="UniProtKB-ARBA"/>
</dbReference>
<dbReference type="InterPro" id="IPR013922">
    <property type="entry name" value="Cyclin_PHO80-like"/>
</dbReference>
<dbReference type="GO" id="GO:0016538">
    <property type="term" value="F:cyclin-dependent protein serine/threonine kinase regulator activity"/>
    <property type="evidence" value="ECO:0007669"/>
    <property type="project" value="TreeGrafter"/>
</dbReference>
<reference evidence="1" key="1">
    <citation type="journal article" date="2021" name="Open Biol.">
        <title>Shared evolutionary footprints suggest mitochondrial oxidative damage underlies multiple complex I losses in fungi.</title>
        <authorList>
            <person name="Schikora-Tamarit M.A."/>
            <person name="Marcet-Houben M."/>
            <person name="Nosek J."/>
            <person name="Gabaldon T."/>
        </authorList>
    </citation>
    <scope>NUCLEOTIDE SEQUENCE</scope>
    <source>
        <strain evidence="1">CBS6341</strain>
    </source>
</reference>
<name>A0A9P8TBJ9_9ASCO</name>
<sequence length="227" mass="26688">MSSVIHLITPPNSIKVKDYELKKAKKNQIINKYIHQASIYITSLFQTEKNQIISNLSYENFLREVLKRSRSSISIFQIAIYYFKNLQLKLSINHSNIGEKTSFIKCPKRSFLICLILSFKYNYDCNYSFKCWSKISGLDLKEIKSLEFQTLKLLNYDLGLSNDKFANWIFELNTKLNEFEPSQNRNPSININEINVQNINSKKREQTDVDIYHGDNKNYSNKKLKTV</sequence>
<dbReference type="CDD" id="cd20557">
    <property type="entry name" value="CYCLIN_ScPCL1-like"/>
    <property type="match status" value="1"/>
</dbReference>
<gene>
    <name evidence="1" type="ORF">WICMUC_003929</name>
</gene>
<comment type="caution">
    <text evidence="1">The sequence shown here is derived from an EMBL/GenBank/DDBJ whole genome shotgun (WGS) entry which is preliminary data.</text>
</comment>
<evidence type="ECO:0000313" key="1">
    <source>
        <dbReference type="EMBL" id="KAH3673096.1"/>
    </source>
</evidence>
<dbReference type="AlphaFoldDB" id="A0A9P8TBJ9"/>
<dbReference type="GO" id="GO:0005634">
    <property type="term" value="C:nucleus"/>
    <property type="evidence" value="ECO:0007669"/>
    <property type="project" value="TreeGrafter"/>
</dbReference>
<protein>
    <recommendedName>
        <fullName evidence="3">Cyclin N-terminal domain-containing protein</fullName>
    </recommendedName>
</protein>
<dbReference type="OrthoDB" id="286814at2759"/>
<proteinExistence type="predicted"/>
<accession>A0A9P8TBJ9</accession>
<dbReference type="Gene3D" id="1.10.472.10">
    <property type="entry name" value="Cyclin-like"/>
    <property type="match status" value="1"/>
</dbReference>
<reference evidence="1" key="2">
    <citation type="submission" date="2021-01" db="EMBL/GenBank/DDBJ databases">
        <authorList>
            <person name="Schikora-Tamarit M.A."/>
        </authorList>
    </citation>
    <scope>NUCLEOTIDE SEQUENCE</scope>
    <source>
        <strain evidence="1">CBS6341</strain>
    </source>
</reference>
<dbReference type="SUPFAM" id="SSF47954">
    <property type="entry name" value="Cyclin-like"/>
    <property type="match status" value="1"/>
</dbReference>
<dbReference type="PANTHER" id="PTHR15615:SF36">
    <property type="entry name" value="PHO85 CYCLIN-5"/>
    <property type="match status" value="1"/>
</dbReference>
<organism evidence="1 2">
    <name type="scientific">Wickerhamomyces mucosus</name>
    <dbReference type="NCBI Taxonomy" id="1378264"/>
    <lineage>
        <taxon>Eukaryota</taxon>
        <taxon>Fungi</taxon>
        <taxon>Dikarya</taxon>
        <taxon>Ascomycota</taxon>
        <taxon>Saccharomycotina</taxon>
        <taxon>Saccharomycetes</taxon>
        <taxon>Phaffomycetales</taxon>
        <taxon>Wickerhamomycetaceae</taxon>
        <taxon>Wickerhamomyces</taxon>
    </lineage>
</organism>
<dbReference type="GO" id="GO:0019901">
    <property type="term" value="F:protein kinase binding"/>
    <property type="evidence" value="ECO:0007669"/>
    <property type="project" value="InterPro"/>
</dbReference>
<evidence type="ECO:0008006" key="3">
    <source>
        <dbReference type="Google" id="ProtNLM"/>
    </source>
</evidence>
<dbReference type="PANTHER" id="PTHR15615">
    <property type="match status" value="1"/>
</dbReference>
<dbReference type="Pfam" id="PF08613">
    <property type="entry name" value="Cyclin"/>
    <property type="match status" value="1"/>
</dbReference>
<dbReference type="Proteomes" id="UP000769528">
    <property type="component" value="Unassembled WGS sequence"/>
</dbReference>
<keyword evidence="2" id="KW-1185">Reference proteome</keyword>
<evidence type="ECO:0000313" key="2">
    <source>
        <dbReference type="Proteomes" id="UP000769528"/>
    </source>
</evidence>
<dbReference type="EMBL" id="JAEUBF010001057">
    <property type="protein sequence ID" value="KAH3673096.1"/>
    <property type="molecule type" value="Genomic_DNA"/>
</dbReference>